<name>A0ACC3APA1_9EURO</name>
<gene>
    <name evidence="1" type="ORF">N8T08_000774</name>
</gene>
<protein>
    <submittedName>
        <fullName evidence="1">Uncharacterized protein</fullName>
    </submittedName>
</protein>
<sequence length="122" mass="14719">MNQYSIPVWVIVHPRREWTSRLNFYTLVLQALAEDNFQIETRQNFIVPGRVTGYIIPAQAQGTVSIRQQRRRIRRMAEDTVHEYYQQAREDEYHSSRQGHPSRPSHEPTGRYRAYRPSYNWR</sequence>
<dbReference type="EMBL" id="JAOPJF010000108">
    <property type="protein sequence ID" value="KAK1139411.1"/>
    <property type="molecule type" value="Genomic_DNA"/>
</dbReference>
<comment type="caution">
    <text evidence="1">The sequence shown here is derived from an EMBL/GenBank/DDBJ whole genome shotgun (WGS) entry which is preliminary data.</text>
</comment>
<proteinExistence type="predicted"/>
<reference evidence="1 2" key="1">
    <citation type="journal article" date="2023" name="ACS Omega">
        <title>Identification of the Neoaspergillic Acid Biosynthesis Gene Cluster by Establishing an In Vitro CRISPR-Ribonucleoprotein Genetic System in Aspergillus melleus.</title>
        <authorList>
            <person name="Yuan B."/>
            <person name="Grau M.F."/>
            <person name="Murata R.M."/>
            <person name="Torok T."/>
            <person name="Venkateswaran K."/>
            <person name="Stajich J.E."/>
            <person name="Wang C.C.C."/>
        </authorList>
    </citation>
    <scope>NUCLEOTIDE SEQUENCE [LARGE SCALE GENOMIC DNA]</scope>
    <source>
        <strain evidence="1 2">IMV 1140</strain>
    </source>
</reference>
<evidence type="ECO:0000313" key="1">
    <source>
        <dbReference type="EMBL" id="KAK1139411.1"/>
    </source>
</evidence>
<keyword evidence="2" id="KW-1185">Reference proteome</keyword>
<accession>A0ACC3APA1</accession>
<evidence type="ECO:0000313" key="2">
    <source>
        <dbReference type="Proteomes" id="UP001177260"/>
    </source>
</evidence>
<dbReference type="Proteomes" id="UP001177260">
    <property type="component" value="Unassembled WGS sequence"/>
</dbReference>
<organism evidence="1 2">
    <name type="scientific">Aspergillus melleus</name>
    <dbReference type="NCBI Taxonomy" id="138277"/>
    <lineage>
        <taxon>Eukaryota</taxon>
        <taxon>Fungi</taxon>
        <taxon>Dikarya</taxon>
        <taxon>Ascomycota</taxon>
        <taxon>Pezizomycotina</taxon>
        <taxon>Eurotiomycetes</taxon>
        <taxon>Eurotiomycetidae</taxon>
        <taxon>Eurotiales</taxon>
        <taxon>Aspergillaceae</taxon>
        <taxon>Aspergillus</taxon>
        <taxon>Aspergillus subgen. Circumdati</taxon>
    </lineage>
</organism>